<feature type="region of interest" description="Disordered" evidence="6">
    <location>
        <begin position="1"/>
        <end position="116"/>
    </location>
</feature>
<dbReference type="PANTHER" id="PTHR43791">
    <property type="entry name" value="PERMEASE-RELATED"/>
    <property type="match status" value="1"/>
</dbReference>
<dbReference type="InterPro" id="IPR011701">
    <property type="entry name" value="MFS"/>
</dbReference>
<feature type="domain" description="Major facilitator superfamily (MFS) profile" evidence="8">
    <location>
        <begin position="136"/>
        <end position="546"/>
    </location>
</feature>
<evidence type="ECO:0000256" key="5">
    <source>
        <dbReference type="ARBA" id="ARBA00023136"/>
    </source>
</evidence>
<dbReference type="EMBL" id="RBVV01000091">
    <property type="protein sequence ID" value="RNJ54882.1"/>
    <property type="molecule type" value="Genomic_DNA"/>
</dbReference>
<evidence type="ECO:0000313" key="9">
    <source>
        <dbReference type="EMBL" id="RNJ54882.1"/>
    </source>
</evidence>
<dbReference type="PANTHER" id="PTHR43791:SF36">
    <property type="entry name" value="TRANSPORTER, PUTATIVE (AFU_ORTHOLOGUE AFUA_6G08340)-RELATED"/>
    <property type="match status" value="1"/>
</dbReference>
<reference evidence="9 10" key="1">
    <citation type="submission" date="2018-10" db="EMBL/GenBank/DDBJ databases">
        <title>Genome sequence of Verticillium nonalfalfae VnAa140.</title>
        <authorList>
            <person name="Stajich J.E."/>
            <person name="Kasson M.T."/>
        </authorList>
    </citation>
    <scope>NUCLEOTIDE SEQUENCE [LARGE SCALE GENOMIC DNA]</scope>
    <source>
        <strain evidence="9 10">VnAa140</strain>
    </source>
</reference>
<evidence type="ECO:0000256" key="1">
    <source>
        <dbReference type="ARBA" id="ARBA00004141"/>
    </source>
</evidence>
<feature type="transmembrane region" description="Helical" evidence="7">
    <location>
        <begin position="429"/>
        <end position="450"/>
    </location>
</feature>
<feature type="transmembrane region" description="Helical" evidence="7">
    <location>
        <begin position="517"/>
        <end position="541"/>
    </location>
</feature>
<dbReference type="FunFam" id="1.20.1250.20:FF:000057">
    <property type="entry name" value="MFS general substrate transporter"/>
    <property type="match status" value="1"/>
</dbReference>
<dbReference type="GO" id="GO:0016020">
    <property type="term" value="C:membrane"/>
    <property type="evidence" value="ECO:0007669"/>
    <property type="project" value="UniProtKB-SubCell"/>
</dbReference>
<dbReference type="InterPro" id="IPR036259">
    <property type="entry name" value="MFS_trans_sf"/>
</dbReference>
<evidence type="ECO:0000256" key="6">
    <source>
        <dbReference type="SAM" id="MobiDB-lite"/>
    </source>
</evidence>
<keyword evidence="4 7" id="KW-1133">Transmembrane helix</keyword>
<feature type="transmembrane region" description="Helical" evidence="7">
    <location>
        <begin position="202"/>
        <end position="220"/>
    </location>
</feature>
<feature type="compositionally biased region" description="Basic residues" evidence="6">
    <location>
        <begin position="23"/>
        <end position="32"/>
    </location>
</feature>
<proteinExistence type="predicted"/>
<feature type="compositionally biased region" description="Polar residues" evidence="6">
    <location>
        <begin position="96"/>
        <end position="116"/>
    </location>
</feature>
<feature type="transmembrane region" description="Helical" evidence="7">
    <location>
        <begin position="365"/>
        <end position="390"/>
    </location>
</feature>
<dbReference type="SUPFAM" id="SSF103473">
    <property type="entry name" value="MFS general substrate transporter"/>
    <property type="match status" value="1"/>
</dbReference>
<name>A0A3M9Y4F5_9PEZI</name>
<dbReference type="InterPro" id="IPR020846">
    <property type="entry name" value="MFS_dom"/>
</dbReference>
<comment type="caution">
    <text evidence="9">The sequence shown here is derived from an EMBL/GenBank/DDBJ whole genome shotgun (WGS) entry which is preliminary data.</text>
</comment>
<protein>
    <recommendedName>
        <fullName evidence="8">Major facilitator superfamily (MFS) profile domain-containing protein</fullName>
    </recommendedName>
</protein>
<dbReference type="Proteomes" id="UP000267145">
    <property type="component" value="Unassembled WGS sequence"/>
</dbReference>
<organism evidence="9 10">
    <name type="scientific">Verticillium nonalfalfae</name>
    <dbReference type="NCBI Taxonomy" id="1051616"/>
    <lineage>
        <taxon>Eukaryota</taxon>
        <taxon>Fungi</taxon>
        <taxon>Dikarya</taxon>
        <taxon>Ascomycota</taxon>
        <taxon>Pezizomycotina</taxon>
        <taxon>Sordariomycetes</taxon>
        <taxon>Hypocreomycetidae</taxon>
        <taxon>Glomerellales</taxon>
        <taxon>Plectosphaerellaceae</taxon>
        <taxon>Verticillium</taxon>
    </lineage>
</organism>
<dbReference type="PROSITE" id="PS50850">
    <property type="entry name" value="MFS"/>
    <property type="match status" value="1"/>
</dbReference>
<keyword evidence="10" id="KW-1185">Reference proteome</keyword>
<dbReference type="STRING" id="1051616.A0A3M9Y4F5"/>
<feature type="transmembrane region" description="Helical" evidence="7">
    <location>
        <begin position="490"/>
        <end position="511"/>
    </location>
</feature>
<dbReference type="GeneID" id="39613036"/>
<keyword evidence="2" id="KW-0813">Transport</keyword>
<evidence type="ECO:0000256" key="3">
    <source>
        <dbReference type="ARBA" id="ARBA00022692"/>
    </source>
</evidence>
<feature type="compositionally biased region" description="Basic and acidic residues" evidence="6">
    <location>
        <begin position="62"/>
        <end position="78"/>
    </location>
</feature>
<dbReference type="RefSeq" id="XP_028493040.1">
    <property type="nucleotide sequence ID" value="XM_028643422.1"/>
</dbReference>
<evidence type="ECO:0000256" key="4">
    <source>
        <dbReference type="ARBA" id="ARBA00022989"/>
    </source>
</evidence>
<gene>
    <name evidence="9" type="ORF">D7B24_009347</name>
</gene>
<keyword evidence="5 7" id="KW-0472">Membrane</keyword>
<feature type="compositionally biased region" description="Polar residues" evidence="6">
    <location>
        <begin position="50"/>
        <end position="60"/>
    </location>
</feature>
<evidence type="ECO:0000256" key="2">
    <source>
        <dbReference type="ARBA" id="ARBA00022448"/>
    </source>
</evidence>
<feature type="transmembrane region" description="Helical" evidence="7">
    <location>
        <begin position="402"/>
        <end position="422"/>
    </location>
</feature>
<evidence type="ECO:0000313" key="10">
    <source>
        <dbReference type="Proteomes" id="UP000267145"/>
    </source>
</evidence>
<feature type="transmembrane region" description="Helical" evidence="7">
    <location>
        <begin position="297"/>
        <end position="317"/>
    </location>
</feature>
<dbReference type="FunFam" id="1.20.1250.20:FF:000013">
    <property type="entry name" value="MFS general substrate transporter"/>
    <property type="match status" value="1"/>
</dbReference>
<feature type="transmembrane region" description="Helical" evidence="7">
    <location>
        <begin position="174"/>
        <end position="195"/>
    </location>
</feature>
<feature type="transmembrane region" description="Helical" evidence="7">
    <location>
        <begin position="264"/>
        <end position="285"/>
    </location>
</feature>
<dbReference type="GO" id="GO:0022857">
    <property type="term" value="F:transmembrane transporter activity"/>
    <property type="evidence" value="ECO:0007669"/>
    <property type="project" value="InterPro"/>
</dbReference>
<comment type="subcellular location">
    <subcellularLocation>
        <location evidence="1">Membrane</location>
        <topology evidence="1">Multi-pass membrane protein</topology>
    </subcellularLocation>
</comment>
<feature type="transmembrane region" description="Helical" evidence="7">
    <location>
        <begin position="232"/>
        <end position="252"/>
    </location>
</feature>
<dbReference type="Pfam" id="PF07690">
    <property type="entry name" value="MFS_1"/>
    <property type="match status" value="1"/>
</dbReference>
<feature type="transmembrane region" description="Helical" evidence="7">
    <location>
        <begin position="456"/>
        <end position="478"/>
    </location>
</feature>
<dbReference type="AlphaFoldDB" id="A0A3M9Y4F5"/>
<keyword evidence="3 7" id="KW-0812">Transmembrane</keyword>
<dbReference type="Gene3D" id="1.20.1250.20">
    <property type="entry name" value="MFS general substrate transporter like domains"/>
    <property type="match status" value="2"/>
</dbReference>
<feature type="transmembrane region" description="Helical" evidence="7">
    <location>
        <begin position="136"/>
        <end position="154"/>
    </location>
</feature>
<accession>A0A3M9Y4F5</accession>
<evidence type="ECO:0000256" key="7">
    <source>
        <dbReference type="SAM" id="Phobius"/>
    </source>
</evidence>
<sequence length="579" mass="63408">MASLGDMSSPWPRKADQACSVRHGSKTHKGSGRRTPESDGPDEAAGSASVLLTTKITTSGRPGEHERSRKIAEMETKRQTGRRSGSHSTRRDMSKSRSPSPTTATPVRSASDTNHQSSDVDAVALRTLTRKIDLRIIPLFIFLYTITFLDRVNIGNARLWHLEADLGMAGYDYNLAVLVFYIPYMLLEIPSNMLLNRLKPRYYIASLVFLWGLTITLAGFSTRFAHLLAARVLLGVFEAGMFPGCLFLLATWYPRHALLTRTALFLLANDIAGSVSGLLGAGLGALDGVRAASGWRWIFWLEGAFTCAAALLALRYVPDFPHREPFLADAERALWLARLEHDARGLGHEPMTPRRVLRALRDGKVLAGGVLYLAVCVTAYSIAVFTPTILRTFGWGPLKSNLLSTPVRIASGVVSVLVGVVSDRTRRRGVYCLGGFATSIVGLLLVMVPTDGGVRYAGLYLAAVGIYVCQPLVIAWTVNQVVGNVKRGTATAFAISCGQLGGIISAVVFPAKDEPQYVAGISTCIGFQAVGIAMAVIMWVCCKRENRARERGEREYRRHLPEDEVRRLGEKHPDFRYTL</sequence>
<evidence type="ECO:0000259" key="8">
    <source>
        <dbReference type="PROSITE" id="PS50850"/>
    </source>
</evidence>